<accession>A0A0C9MSZ7</accession>
<dbReference type="PANTHER" id="PTHR28627:SF1">
    <property type="entry name" value="CYTOCHROME C OXIDASE ASSEMBLY FACTOR 5"/>
    <property type="match status" value="1"/>
</dbReference>
<dbReference type="AlphaFoldDB" id="A0A0C9MSZ7"/>
<organism evidence="3">
    <name type="scientific">Mucor ambiguus</name>
    <dbReference type="NCBI Taxonomy" id="91626"/>
    <lineage>
        <taxon>Eukaryota</taxon>
        <taxon>Fungi</taxon>
        <taxon>Fungi incertae sedis</taxon>
        <taxon>Mucoromycota</taxon>
        <taxon>Mucoromycotina</taxon>
        <taxon>Mucoromycetes</taxon>
        <taxon>Mucorales</taxon>
        <taxon>Mucorineae</taxon>
        <taxon>Mucoraceae</taxon>
        <taxon>Mucor</taxon>
    </lineage>
</organism>
<evidence type="ECO:0000313" key="3">
    <source>
        <dbReference type="EMBL" id="GAN06502.1"/>
    </source>
</evidence>
<evidence type="ECO:0000256" key="1">
    <source>
        <dbReference type="ARBA" id="ARBA00007785"/>
    </source>
</evidence>
<keyword evidence="2" id="KW-1015">Disulfide bond</keyword>
<proteinExistence type="inferred from homology"/>
<evidence type="ECO:0000313" key="4">
    <source>
        <dbReference type="Proteomes" id="UP000053815"/>
    </source>
</evidence>
<gene>
    <name evidence="3" type="ORF">MAM1_0125d05986</name>
</gene>
<dbReference type="EMBL" id="DF836414">
    <property type="protein sequence ID" value="GAN06502.1"/>
    <property type="molecule type" value="Genomic_DNA"/>
</dbReference>
<reference evidence="3" key="1">
    <citation type="submission" date="2014-09" db="EMBL/GenBank/DDBJ databases">
        <title>Draft genome sequence of an oleaginous Mucoromycotina fungus Mucor ambiguus NBRC6742.</title>
        <authorList>
            <person name="Takeda I."/>
            <person name="Yamane N."/>
            <person name="Morita T."/>
            <person name="Tamano K."/>
            <person name="Machida M."/>
            <person name="Baker S."/>
            <person name="Koike H."/>
        </authorList>
    </citation>
    <scope>NUCLEOTIDE SEQUENCE</scope>
    <source>
        <strain evidence="3">NBRC 6742</strain>
    </source>
</reference>
<dbReference type="Proteomes" id="UP000053815">
    <property type="component" value="Unassembled WGS sequence"/>
</dbReference>
<dbReference type="PANTHER" id="PTHR28627">
    <property type="entry name" value="CYTOCHROME C OXIDASE ASSEMBLY FACTOR 5"/>
    <property type="match status" value="1"/>
</dbReference>
<dbReference type="STRING" id="91626.A0A0C9MSZ7"/>
<comment type="similarity">
    <text evidence="1">Belongs to the PET191 family.</text>
</comment>
<evidence type="ECO:0008006" key="5">
    <source>
        <dbReference type="Google" id="ProtNLM"/>
    </source>
</evidence>
<keyword evidence="4" id="KW-1185">Reference proteome</keyword>
<dbReference type="GO" id="GO:0005739">
    <property type="term" value="C:mitochondrion"/>
    <property type="evidence" value="ECO:0007669"/>
    <property type="project" value="TreeGrafter"/>
</dbReference>
<dbReference type="GO" id="GO:0033617">
    <property type="term" value="P:mitochondrial respiratory chain complex IV assembly"/>
    <property type="evidence" value="ECO:0007669"/>
    <property type="project" value="TreeGrafter"/>
</dbReference>
<protein>
    <recommendedName>
        <fullName evidence="5">Cytochrome c oxidase assembly factor 5</fullName>
    </recommendedName>
</protein>
<name>A0A0C9MSZ7_9FUNG</name>
<dbReference type="Pfam" id="PF10203">
    <property type="entry name" value="Pet191_N"/>
    <property type="match status" value="1"/>
</dbReference>
<evidence type="ECO:0000256" key="2">
    <source>
        <dbReference type="ARBA" id="ARBA00023157"/>
    </source>
</evidence>
<sequence>MPSNCQEIRQELIECMLKSDCVLKKRNTVKECFKEEHKADVPDECLSIKKSFAECKRGMIDPRMRMRGNKTQ</sequence>
<dbReference type="OrthoDB" id="282149at2759"/>
<dbReference type="InterPro" id="IPR018793">
    <property type="entry name" value="Cyt_c_oxidase_assmbl_Pet191"/>
</dbReference>